<dbReference type="RefSeq" id="WP_209905251.1">
    <property type="nucleotide sequence ID" value="NZ_BAAAJW010000013.1"/>
</dbReference>
<dbReference type="Proteomes" id="UP001519290">
    <property type="component" value="Unassembled WGS sequence"/>
</dbReference>
<protein>
    <submittedName>
        <fullName evidence="1">Uncharacterized protein</fullName>
    </submittedName>
</protein>
<proteinExistence type="predicted"/>
<dbReference type="InterPro" id="IPR047808">
    <property type="entry name" value="CueP-like"/>
</dbReference>
<dbReference type="Gene3D" id="2.60.40.3700">
    <property type="match status" value="1"/>
</dbReference>
<keyword evidence="2" id="KW-1185">Reference proteome</keyword>
<sequence>MLGAGLFPLVVASCGTRGSEPTSVTGDEDLLQEHGFEDADAHEIIDQLEALPVAERPQNLIASVTATSLQLQDDAERKAELPLPEDQFYLSVAPFVETTHECAFHSLTTCRGELRSREITVSVVDSSSGEIFEEGARATHDNGFLGLWLPRGITAELTCTLEDYTGTAPISTQAEDDLTCLTSLQLT</sequence>
<evidence type="ECO:0000313" key="1">
    <source>
        <dbReference type="EMBL" id="MBP2384407.1"/>
    </source>
</evidence>
<evidence type="ECO:0000313" key="2">
    <source>
        <dbReference type="Proteomes" id="UP001519290"/>
    </source>
</evidence>
<dbReference type="EMBL" id="JAGIOD010000002">
    <property type="protein sequence ID" value="MBP2384407.1"/>
    <property type="molecule type" value="Genomic_DNA"/>
</dbReference>
<gene>
    <name evidence="1" type="ORF">JOF43_004396</name>
</gene>
<accession>A0ABS4X7H4</accession>
<comment type="caution">
    <text evidence="1">The sequence shown here is derived from an EMBL/GenBank/DDBJ whole genome shotgun (WGS) entry which is preliminary data.</text>
</comment>
<reference evidence="1 2" key="1">
    <citation type="submission" date="2021-03" db="EMBL/GenBank/DDBJ databases">
        <title>Sequencing the genomes of 1000 actinobacteria strains.</title>
        <authorList>
            <person name="Klenk H.-P."/>
        </authorList>
    </citation>
    <scope>NUCLEOTIDE SEQUENCE [LARGE SCALE GENOMIC DNA]</scope>
    <source>
        <strain evidence="1 2">DSM 14566</strain>
    </source>
</reference>
<organism evidence="1 2">
    <name type="scientific">Brachybacterium sacelli</name>
    <dbReference type="NCBI Taxonomy" id="173364"/>
    <lineage>
        <taxon>Bacteria</taxon>
        <taxon>Bacillati</taxon>
        <taxon>Actinomycetota</taxon>
        <taxon>Actinomycetes</taxon>
        <taxon>Micrococcales</taxon>
        <taxon>Dermabacteraceae</taxon>
        <taxon>Brachybacterium</taxon>
    </lineage>
</organism>
<dbReference type="Pfam" id="PF21172">
    <property type="entry name" value="CueP"/>
    <property type="match status" value="1"/>
</dbReference>
<name>A0ABS4X7H4_9MICO</name>
<dbReference type="NCBIfam" id="NF038094">
    <property type="entry name" value="CueP_fam"/>
    <property type="match status" value="1"/>
</dbReference>